<evidence type="ECO:0000313" key="1">
    <source>
        <dbReference type="EMBL" id="KAF6168530.1"/>
    </source>
</evidence>
<name>A0A7J7NNC9_9MAGN</name>
<comment type="caution">
    <text evidence="1">The sequence shown here is derived from an EMBL/GenBank/DDBJ whole genome shotgun (WGS) entry which is preliminary data.</text>
</comment>
<proteinExistence type="predicted"/>
<dbReference type="EMBL" id="JACGCM010000694">
    <property type="protein sequence ID" value="KAF6168530.1"/>
    <property type="molecule type" value="Genomic_DNA"/>
</dbReference>
<keyword evidence="2" id="KW-1185">Reference proteome</keyword>
<evidence type="ECO:0000313" key="2">
    <source>
        <dbReference type="Proteomes" id="UP000541444"/>
    </source>
</evidence>
<protein>
    <submittedName>
        <fullName evidence="1">Uncharacterized protein</fullName>
    </submittedName>
</protein>
<organism evidence="1 2">
    <name type="scientific">Kingdonia uniflora</name>
    <dbReference type="NCBI Taxonomy" id="39325"/>
    <lineage>
        <taxon>Eukaryota</taxon>
        <taxon>Viridiplantae</taxon>
        <taxon>Streptophyta</taxon>
        <taxon>Embryophyta</taxon>
        <taxon>Tracheophyta</taxon>
        <taxon>Spermatophyta</taxon>
        <taxon>Magnoliopsida</taxon>
        <taxon>Ranunculales</taxon>
        <taxon>Circaeasteraceae</taxon>
        <taxon>Kingdonia</taxon>
    </lineage>
</organism>
<dbReference type="Proteomes" id="UP000541444">
    <property type="component" value="Unassembled WGS sequence"/>
</dbReference>
<dbReference type="OrthoDB" id="1733072at2759"/>
<reference evidence="1 2" key="1">
    <citation type="journal article" date="2020" name="IScience">
        <title>Genome Sequencing of the Endangered Kingdonia uniflora (Circaeasteraceae, Ranunculales) Reveals Potential Mechanisms of Evolutionary Specialization.</title>
        <authorList>
            <person name="Sun Y."/>
            <person name="Deng T."/>
            <person name="Zhang A."/>
            <person name="Moore M.J."/>
            <person name="Landis J.B."/>
            <person name="Lin N."/>
            <person name="Zhang H."/>
            <person name="Zhang X."/>
            <person name="Huang J."/>
            <person name="Zhang X."/>
            <person name="Sun H."/>
            <person name="Wang H."/>
        </authorList>
    </citation>
    <scope>NUCLEOTIDE SEQUENCE [LARGE SCALE GENOMIC DNA]</scope>
    <source>
        <strain evidence="1">TB1705</strain>
        <tissue evidence="1">Leaf</tissue>
    </source>
</reference>
<sequence>MFSKSDLFSRLTEMGCCSYFGFIRKTKRSLLPTSYSGNRFSQELLLDEHLEDANGLFNGEATHSLHGCDGKLQSRARHSEEILLLKIKNGMICRDVLVRETHQVIRSEDDDGNKMVNEYVRERRIGSGSYGKVVS</sequence>
<gene>
    <name evidence="1" type="ORF">GIB67_015077</name>
</gene>
<dbReference type="AlphaFoldDB" id="A0A7J7NNC9"/>
<accession>A0A7J7NNC9</accession>